<evidence type="ECO:0000256" key="4">
    <source>
        <dbReference type="ARBA" id="ARBA00022692"/>
    </source>
</evidence>
<dbReference type="InterPro" id="IPR005829">
    <property type="entry name" value="Sugar_transporter_CS"/>
</dbReference>
<dbReference type="GeneID" id="19012103"/>
<accession>K8FCG1</accession>
<feature type="compositionally biased region" description="Pro residues" evidence="7">
    <location>
        <begin position="55"/>
        <end position="66"/>
    </location>
</feature>
<dbReference type="PROSITE" id="PS00216">
    <property type="entry name" value="SUGAR_TRANSPORT_1"/>
    <property type="match status" value="1"/>
</dbReference>
<dbReference type="Pfam" id="PF07690">
    <property type="entry name" value="MFS_1"/>
    <property type="match status" value="1"/>
</dbReference>
<evidence type="ECO:0000313" key="11">
    <source>
        <dbReference type="Proteomes" id="UP000198341"/>
    </source>
</evidence>
<keyword evidence="11" id="KW-1185">Reference proteome</keyword>
<evidence type="ECO:0000256" key="3">
    <source>
        <dbReference type="ARBA" id="ARBA00022475"/>
    </source>
</evidence>
<evidence type="ECO:0000313" key="10">
    <source>
        <dbReference type="EMBL" id="CCO19458.1"/>
    </source>
</evidence>
<feature type="compositionally biased region" description="Basic residues" evidence="7">
    <location>
        <begin position="44"/>
        <end position="53"/>
    </location>
</feature>
<name>K8FCG1_9CHLO</name>
<dbReference type="PANTHER" id="PTHR23517">
    <property type="entry name" value="RESISTANCE PROTEIN MDTM, PUTATIVE-RELATED-RELATED"/>
    <property type="match status" value="1"/>
</dbReference>
<evidence type="ECO:0000259" key="9">
    <source>
        <dbReference type="PROSITE" id="PS50850"/>
    </source>
</evidence>
<dbReference type="PANTHER" id="PTHR23517:SF13">
    <property type="entry name" value="MAJOR FACILITATOR SUPERFAMILY MFS_1"/>
    <property type="match status" value="1"/>
</dbReference>
<dbReference type="GO" id="GO:0022857">
    <property type="term" value="F:transmembrane transporter activity"/>
    <property type="evidence" value="ECO:0007669"/>
    <property type="project" value="InterPro"/>
</dbReference>
<feature type="transmembrane region" description="Helical" evidence="8">
    <location>
        <begin position="522"/>
        <end position="539"/>
    </location>
</feature>
<reference evidence="10 11" key="1">
    <citation type="submission" date="2011-10" db="EMBL/GenBank/DDBJ databases">
        <authorList>
            <person name="Genoscope - CEA"/>
        </authorList>
    </citation>
    <scope>NUCLEOTIDE SEQUENCE [LARGE SCALE GENOMIC DNA]</scope>
    <source>
        <strain evidence="10 11">RCC 1105</strain>
    </source>
</reference>
<keyword evidence="5 8" id="KW-1133">Transmembrane helix</keyword>
<dbReference type="Gene3D" id="1.20.1250.20">
    <property type="entry name" value="MFS general substrate transporter like domains"/>
    <property type="match status" value="1"/>
</dbReference>
<evidence type="ECO:0000256" key="8">
    <source>
        <dbReference type="SAM" id="Phobius"/>
    </source>
</evidence>
<evidence type="ECO:0000256" key="2">
    <source>
        <dbReference type="ARBA" id="ARBA00022448"/>
    </source>
</evidence>
<keyword evidence="2" id="KW-0813">Transport</keyword>
<dbReference type="InterPro" id="IPR050171">
    <property type="entry name" value="MFS_Transporters"/>
</dbReference>
<feature type="transmembrane region" description="Helical" evidence="8">
    <location>
        <begin position="399"/>
        <end position="420"/>
    </location>
</feature>
<feature type="transmembrane region" description="Helical" evidence="8">
    <location>
        <begin position="195"/>
        <end position="216"/>
    </location>
</feature>
<dbReference type="InterPro" id="IPR036259">
    <property type="entry name" value="MFS_trans_sf"/>
</dbReference>
<gene>
    <name evidence="10" type="ordered locus">Bathy13g01510</name>
</gene>
<sequence length="561" mass="58290">MLRRAVVSSAKTKTKREELLFWTGVVEKALFSSSTADDDERKTGGRKTKKKSPKIPTPSPLPPPPTTATSSSSKIVPSENHIEGTRHIFPVSDFLKENKEILSICGLSFACAMGHGILAPTIPSFASTELHLSGAQIGSILSAFAAARLCVNTPAGYFADKFGRKKLLWFGPMVTTMANMSTFTSGSYYELLGARFLAGVGSSMYTTGASVSLSDIAKTENKGMMNGGNAMNMHQGAALAGAAIGPGLISAMYALGGEDIRTPFLFATALSGSLSAVALYAAPETKHLSSSSSSSTTTSSTNEGGDETTTSTTPTSEKKTQLLQPGGSMTMDASLTLNKDAIEKQKSPSASADSRQLGMLVKRSDFWSVCFLNSALFFAGAGGRGAVLPILAISHGMDAQNLGMLFSAMATTSLIGLVPSSKLITTFGARNVIAPTTVLSSLAVMAIAGSSTDAGFAAACVSWAAASSIMGAAPMTFVAEIAPRKASGAALSIYRNSGDVGLLLGPVLSGLAVDFFGSEVALAMNASVLVSAALAFHVSKTSREKMKKKEMLQQERHRSSK</sequence>
<feature type="transmembrane region" description="Helical" evidence="8">
    <location>
        <begin position="432"/>
        <end position="450"/>
    </location>
</feature>
<dbReference type="EMBL" id="FO082266">
    <property type="protein sequence ID" value="CCO19458.1"/>
    <property type="molecule type" value="Genomic_DNA"/>
</dbReference>
<organism evidence="10 11">
    <name type="scientific">Bathycoccus prasinos</name>
    <dbReference type="NCBI Taxonomy" id="41875"/>
    <lineage>
        <taxon>Eukaryota</taxon>
        <taxon>Viridiplantae</taxon>
        <taxon>Chlorophyta</taxon>
        <taxon>Mamiellophyceae</taxon>
        <taxon>Mamiellales</taxon>
        <taxon>Bathycoccaceae</taxon>
        <taxon>Bathycoccus</taxon>
    </lineage>
</organism>
<feature type="region of interest" description="Disordered" evidence="7">
    <location>
        <begin position="287"/>
        <end position="328"/>
    </location>
</feature>
<feature type="transmembrane region" description="Helical" evidence="8">
    <location>
        <begin position="237"/>
        <end position="256"/>
    </location>
</feature>
<dbReference type="AlphaFoldDB" id="K8FCG1"/>
<dbReference type="InterPro" id="IPR020846">
    <property type="entry name" value="MFS_dom"/>
</dbReference>
<feature type="compositionally biased region" description="Low complexity" evidence="7">
    <location>
        <begin position="289"/>
        <end position="315"/>
    </location>
</feature>
<keyword evidence="6 8" id="KW-0472">Membrane</keyword>
<dbReference type="eggNOG" id="ENOG502S4IK">
    <property type="taxonomic scope" value="Eukaryota"/>
</dbReference>
<dbReference type="RefSeq" id="XP_007509655.1">
    <property type="nucleotide sequence ID" value="XM_007509593.1"/>
</dbReference>
<keyword evidence="3" id="KW-1003">Cell membrane</keyword>
<feature type="region of interest" description="Disordered" evidence="7">
    <location>
        <begin position="33"/>
        <end position="78"/>
    </location>
</feature>
<proteinExistence type="predicted"/>
<dbReference type="CDD" id="cd17325">
    <property type="entry name" value="MFS_MdtG_SLC18_like"/>
    <property type="match status" value="1"/>
</dbReference>
<dbReference type="GO" id="GO:0005886">
    <property type="term" value="C:plasma membrane"/>
    <property type="evidence" value="ECO:0007669"/>
    <property type="project" value="UniProtKB-SubCell"/>
</dbReference>
<keyword evidence="4 8" id="KW-0812">Transmembrane</keyword>
<feature type="transmembrane region" description="Helical" evidence="8">
    <location>
        <begin position="366"/>
        <end position="393"/>
    </location>
</feature>
<feature type="transmembrane region" description="Helical" evidence="8">
    <location>
        <begin position="167"/>
        <end position="189"/>
    </location>
</feature>
<dbReference type="Proteomes" id="UP000198341">
    <property type="component" value="Chromosome 13"/>
</dbReference>
<comment type="subcellular location">
    <subcellularLocation>
        <location evidence="1">Cell membrane</location>
        <topology evidence="1">Multi-pass membrane protein</topology>
    </subcellularLocation>
</comment>
<dbReference type="PROSITE" id="PS50850">
    <property type="entry name" value="MFS"/>
    <property type="match status" value="1"/>
</dbReference>
<evidence type="ECO:0000256" key="5">
    <source>
        <dbReference type="ARBA" id="ARBA00022989"/>
    </source>
</evidence>
<evidence type="ECO:0000256" key="7">
    <source>
        <dbReference type="SAM" id="MobiDB-lite"/>
    </source>
</evidence>
<dbReference type="KEGG" id="bpg:Bathy13g01510"/>
<dbReference type="SUPFAM" id="SSF103473">
    <property type="entry name" value="MFS general substrate transporter"/>
    <property type="match status" value="1"/>
</dbReference>
<dbReference type="STRING" id="41875.K8FCG1"/>
<dbReference type="InterPro" id="IPR011701">
    <property type="entry name" value="MFS"/>
</dbReference>
<feature type="domain" description="Major facilitator superfamily (MFS) profile" evidence="9">
    <location>
        <begin position="100"/>
        <end position="543"/>
    </location>
</feature>
<evidence type="ECO:0000256" key="6">
    <source>
        <dbReference type="ARBA" id="ARBA00023136"/>
    </source>
</evidence>
<feature type="transmembrane region" description="Helical" evidence="8">
    <location>
        <begin position="262"/>
        <end position="282"/>
    </location>
</feature>
<protein>
    <submittedName>
        <fullName evidence="10">Multidrug resistance protein 2</fullName>
    </submittedName>
</protein>
<dbReference type="OrthoDB" id="10262656at2759"/>
<evidence type="ECO:0000256" key="1">
    <source>
        <dbReference type="ARBA" id="ARBA00004651"/>
    </source>
</evidence>